<reference evidence="2" key="1">
    <citation type="submission" date="2023-06" db="EMBL/GenBank/DDBJ databases">
        <title>Genome-scale phylogeny and comparative genomics of the fungal order Sordariales.</title>
        <authorList>
            <consortium name="Lawrence Berkeley National Laboratory"/>
            <person name="Hensen N."/>
            <person name="Bonometti L."/>
            <person name="Westerberg I."/>
            <person name="Brannstrom I.O."/>
            <person name="Guillou S."/>
            <person name="Cros-Aarteil S."/>
            <person name="Calhoun S."/>
            <person name="Haridas S."/>
            <person name="Kuo A."/>
            <person name="Mondo S."/>
            <person name="Pangilinan J."/>
            <person name="Riley R."/>
            <person name="Labutti K."/>
            <person name="Andreopoulos B."/>
            <person name="Lipzen A."/>
            <person name="Chen C."/>
            <person name="Yanf M."/>
            <person name="Daum C."/>
            <person name="Ng V."/>
            <person name="Clum A."/>
            <person name="Steindorff A."/>
            <person name="Ohm R."/>
            <person name="Martin F."/>
            <person name="Silar P."/>
            <person name="Natvig D."/>
            <person name="Lalanne C."/>
            <person name="Gautier V."/>
            <person name="Ament-Velasquez S.L."/>
            <person name="Kruys A."/>
            <person name="Hutchinson M.I."/>
            <person name="Powell A.J."/>
            <person name="Barry K."/>
            <person name="Miller A.N."/>
            <person name="Grigoriev I.V."/>
            <person name="Debuchy R."/>
            <person name="Gladieux P."/>
            <person name="Thoren M.H."/>
            <person name="Johannesson H."/>
        </authorList>
    </citation>
    <scope>NUCLEOTIDE SEQUENCE</scope>
    <source>
        <strain evidence="2">SMH4607-1</strain>
    </source>
</reference>
<feature type="region of interest" description="Disordered" evidence="1">
    <location>
        <begin position="72"/>
        <end position="171"/>
    </location>
</feature>
<feature type="compositionally biased region" description="Polar residues" evidence="1">
    <location>
        <begin position="100"/>
        <end position="125"/>
    </location>
</feature>
<dbReference type="Proteomes" id="UP001172102">
    <property type="component" value="Unassembled WGS sequence"/>
</dbReference>
<sequence>MASAGVPTVTIDRSYFDLLLRRYIESFEDTGSPPVIISQEEHARLTFIAKRYENLRRNLLGGGVGDDTLDLLSQDEKTNQDDTLDLPSKAEMTEDGGVPLNSNTEKSTSGPHVKPKSSTFPQSNGEYRRHSSHGGGYCNGNSQGWANDDGEEYEEDGSCDADSPIEGPVGANYVKPQAQRRQFDRQCTRTVQLSNLPEGCIHADIANVVRGGMLLDIFLRAHERSGTVSFLHAVEARRFFDHVRKHDLYIKNKRVDIKWSDRQFILPGHVAGKIAMGASRNLVIRRYDGRHTEENIRDDLDHIHNCVVVKVEFIGGSCYVSLNSVHNAIYARMCMMSRAKYKGTKIEWEVDECAQPYAPLPVVKPRKEALVPKKAPITNRFQLLNLDDQSEDEIAAPFQPKKPVGIAA</sequence>
<organism evidence="2 3">
    <name type="scientific">Lasiosphaeris hirsuta</name>
    <dbReference type="NCBI Taxonomy" id="260670"/>
    <lineage>
        <taxon>Eukaryota</taxon>
        <taxon>Fungi</taxon>
        <taxon>Dikarya</taxon>
        <taxon>Ascomycota</taxon>
        <taxon>Pezizomycotina</taxon>
        <taxon>Sordariomycetes</taxon>
        <taxon>Sordariomycetidae</taxon>
        <taxon>Sordariales</taxon>
        <taxon>Lasiosphaeriaceae</taxon>
        <taxon>Lasiosphaeris</taxon>
    </lineage>
</organism>
<accession>A0AA40A961</accession>
<proteinExistence type="predicted"/>
<dbReference type="InterPro" id="IPR035979">
    <property type="entry name" value="RBD_domain_sf"/>
</dbReference>
<gene>
    <name evidence="2" type="ORF">B0H67DRAFT_602335</name>
</gene>
<dbReference type="EMBL" id="JAUKUA010000005">
    <property type="protein sequence ID" value="KAK0711566.1"/>
    <property type="molecule type" value="Genomic_DNA"/>
</dbReference>
<dbReference type="AlphaFoldDB" id="A0AA40A961"/>
<feature type="compositionally biased region" description="Acidic residues" evidence="1">
    <location>
        <begin position="148"/>
        <end position="159"/>
    </location>
</feature>
<evidence type="ECO:0008006" key="4">
    <source>
        <dbReference type="Google" id="ProtNLM"/>
    </source>
</evidence>
<name>A0AA40A961_9PEZI</name>
<dbReference type="GO" id="GO:0003676">
    <property type="term" value="F:nucleic acid binding"/>
    <property type="evidence" value="ECO:0007669"/>
    <property type="project" value="InterPro"/>
</dbReference>
<protein>
    <recommendedName>
        <fullName evidence="4">RNA-binding protein</fullName>
    </recommendedName>
</protein>
<evidence type="ECO:0000313" key="2">
    <source>
        <dbReference type="EMBL" id="KAK0711566.1"/>
    </source>
</evidence>
<evidence type="ECO:0000313" key="3">
    <source>
        <dbReference type="Proteomes" id="UP001172102"/>
    </source>
</evidence>
<dbReference type="CDD" id="cd12261">
    <property type="entry name" value="RRM1_3_MRN1"/>
    <property type="match status" value="1"/>
</dbReference>
<keyword evidence="3" id="KW-1185">Reference proteome</keyword>
<comment type="caution">
    <text evidence="2">The sequence shown here is derived from an EMBL/GenBank/DDBJ whole genome shotgun (WGS) entry which is preliminary data.</text>
</comment>
<evidence type="ECO:0000256" key="1">
    <source>
        <dbReference type="SAM" id="MobiDB-lite"/>
    </source>
</evidence>
<dbReference type="SUPFAM" id="SSF54928">
    <property type="entry name" value="RNA-binding domain, RBD"/>
    <property type="match status" value="1"/>
</dbReference>